<keyword evidence="10 12" id="KW-0406">Ion transport</keyword>
<organism evidence="15 16">
    <name type="scientific">Sediminicurvatus halobius</name>
    <dbReference type="NCBI Taxonomy" id="2182432"/>
    <lineage>
        <taxon>Bacteria</taxon>
        <taxon>Pseudomonadati</taxon>
        <taxon>Pseudomonadota</taxon>
        <taxon>Gammaproteobacteria</taxon>
        <taxon>Chromatiales</taxon>
        <taxon>Ectothiorhodospiraceae</taxon>
        <taxon>Sediminicurvatus</taxon>
    </lineage>
</organism>
<feature type="transmembrane region" description="Helical" evidence="14">
    <location>
        <begin position="69"/>
        <end position="90"/>
    </location>
</feature>
<dbReference type="Pfam" id="PF02386">
    <property type="entry name" value="TrkH"/>
    <property type="match status" value="1"/>
</dbReference>
<keyword evidence="16" id="KW-1185">Reference proteome</keyword>
<evidence type="ECO:0000256" key="5">
    <source>
        <dbReference type="ARBA" id="ARBA00022519"/>
    </source>
</evidence>
<dbReference type="InterPro" id="IPR003445">
    <property type="entry name" value="Cat_transpt"/>
</dbReference>
<comment type="caution">
    <text evidence="15">The sequence shown here is derived from an EMBL/GenBank/DDBJ whole genome shotgun (WGS) entry which is preliminary data.</text>
</comment>
<feature type="binding site" evidence="13">
    <location>
        <position position="112"/>
    </location>
    <ligand>
        <name>K(+)</name>
        <dbReference type="ChEBI" id="CHEBI:29103"/>
    </ligand>
</feature>
<keyword evidence="9 14" id="KW-1133">Transmembrane helix</keyword>
<feature type="binding site" evidence="13">
    <location>
        <position position="221"/>
    </location>
    <ligand>
        <name>K(+)</name>
        <dbReference type="ChEBI" id="CHEBI:29103"/>
    </ligand>
</feature>
<feature type="transmembrane region" description="Helical" evidence="14">
    <location>
        <begin position="333"/>
        <end position="365"/>
    </location>
</feature>
<dbReference type="GO" id="GO:0015379">
    <property type="term" value="F:potassium:chloride symporter activity"/>
    <property type="evidence" value="ECO:0007669"/>
    <property type="project" value="InterPro"/>
</dbReference>
<dbReference type="PANTHER" id="PTHR32024">
    <property type="entry name" value="TRK SYSTEM POTASSIUM UPTAKE PROTEIN TRKG-RELATED"/>
    <property type="match status" value="1"/>
</dbReference>
<proteinExistence type="inferred from homology"/>
<evidence type="ECO:0000256" key="13">
    <source>
        <dbReference type="PIRSR" id="PIRSR006247-1"/>
    </source>
</evidence>
<feature type="transmembrane region" description="Helical" evidence="14">
    <location>
        <begin position="462"/>
        <end position="483"/>
    </location>
</feature>
<keyword evidence="5 12" id="KW-0997">Cell inner membrane</keyword>
<evidence type="ECO:0000256" key="12">
    <source>
        <dbReference type="PIRNR" id="PIRNR006247"/>
    </source>
</evidence>
<accession>A0A2U2MZL1</accession>
<dbReference type="Proteomes" id="UP000245474">
    <property type="component" value="Unassembled WGS sequence"/>
</dbReference>
<evidence type="ECO:0000313" key="15">
    <source>
        <dbReference type="EMBL" id="PWG62237.1"/>
    </source>
</evidence>
<evidence type="ECO:0000256" key="9">
    <source>
        <dbReference type="ARBA" id="ARBA00022989"/>
    </source>
</evidence>
<gene>
    <name evidence="15" type="ORF">DEM34_13095</name>
</gene>
<evidence type="ECO:0000256" key="11">
    <source>
        <dbReference type="ARBA" id="ARBA00023136"/>
    </source>
</evidence>
<evidence type="ECO:0000256" key="3">
    <source>
        <dbReference type="ARBA" id="ARBA00022448"/>
    </source>
</evidence>
<feature type="transmembrane region" description="Helical" evidence="14">
    <location>
        <begin position="136"/>
        <end position="163"/>
    </location>
</feature>
<evidence type="ECO:0000256" key="6">
    <source>
        <dbReference type="ARBA" id="ARBA00022538"/>
    </source>
</evidence>
<dbReference type="OrthoDB" id="9810952at2"/>
<dbReference type="PIRSF" id="PIRSF006247">
    <property type="entry name" value="TrkH"/>
    <property type="match status" value="1"/>
</dbReference>
<evidence type="ECO:0000256" key="14">
    <source>
        <dbReference type="SAM" id="Phobius"/>
    </source>
</evidence>
<protein>
    <recommendedName>
        <fullName evidence="12">Trk system potassium uptake protein</fullName>
    </recommendedName>
</protein>
<keyword evidence="13" id="KW-0479">Metal-binding</keyword>
<feature type="binding site" evidence="13">
    <location>
        <position position="437"/>
    </location>
    <ligand>
        <name>K(+)</name>
        <dbReference type="ChEBI" id="CHEBI:29103"/>
    </ligand>
</feature>
<feature type="transmembrane region" description="Helical" evidence="14">
    <location>
        <begin position="12"/>
        <end position="32"/>
    </location>
</feature>
<evidence type="ECO:0000256" key="7">
    <source>
        <dbReference type="ARBA" id="ARBA00022692"/>
    </source>
</evidence>
<evidence type="ECO:0000256" key="10">
    <source>
        <dbReference type="ARBA" id="ARBA00023065"/>
    </source>
</evidence>
<evidence type="ECO:0000256" key="2">
    <source>
        <dbReference type="ARBA" id="ARBA00009137"/>
    </source>
</evidence>
<dbReference type="PANTHER" id="PTHR32024:SF2">
    <property type="entry name" value="TRK SYSTEM POTASSIUM UPTAKE PROTEIN TRKG-RELATED"/>
    <property type="match status" value="1"/>
</dbReference>
<keyword evidence="4 12" id="KW-1003">Cell membrane</keyword>
<keyword evidence="3 12" id="KW-0813">Transport</keyword>
<feature type="transmembrane region" description="Helical" evidence="14">
    <location>
        <begin position="38"/>
        <end position="57"/>
    </location>
</feature>
<dbReference type="AlphaFoldDB" id="A0A2U2MZL1"/>
<keyword evidence="7 14" id="KW-0812">Transmembrane</keyword>
<feature type="transmembrane region" description="Helical" evidence="14">
    <location>
        <begin position="184"/>
        <end position="203"/>
    </location>
</feature>
<feature type="transmembrane region" description="Helical" evidence="14">
    <location>
        <begin position="237"/>
        <end position="255"/>
    </location>
</feature>
<feature type="transmembrane region" description="Helical" evidence="14">
    <location>
        <begin position="276"/>
        <end position="298"/>
    </location>
</feature>
<sequence>MHLDAVQRVLGVLLMVFSITMLPPALVSLAAGDGVYEAFLITFAVLLAMGGLLWLPVRRSRRELRTRDGFFIVAMFWIVLGAAGALPLLIDQESTLAPVDALFESISGLTTTGATAIVGIDDLPLSVRYYRQQLQWLGGMGIIILAVAILPMLGIGGMQLYRAELPGPVKDAKLTPRIAQTAKALWYIYIGLTVVCALAYWLAGMTPFDAVGHAFSTIATGGFSTHDESIGYFDSPLIQMIAVVFMLISAVNYSLHFMVWRRRSTEPWRSDPELRVFLGVVVVMTVLILGGLLIYQAAHDLPRGETWHHAIFQVVSFATTTGYTSVPHYTWPAFLPVLLLFLAFMGGCANSTSGGLKVVRVLLLWRQGSREIMRLIHPQAQIPVKIGARPVNERVIDAVWGFFATYVVLFTVLMLTLMAMGLDQVTAFSATASGLNNLGPALGDVAANFAAVGAGPKLVMCVAMIMGRLEIFTLLVLFTPAFWRR</sequence>
<feature type="binding site" evidence="13">
    <location>
        <position position="321"/>
    </location>
    <ligand>
        <name>K(+)</name>
        <dbReference type="ChEBI" id="CHEBI:29103"/>
    </ligand>
</feature>
<dbReference type="GO" id="GO:0046872">
    <property type="term" value="F:metal ion binding"/>
    <property type="evidence" value="ECO:0007669"/>
    <property type="project" value="UniProtKB-KW"/>
</dbReference>
<dbReference type="EMBL" id="QFFI01000021">
    <property type="protein sequence ID" value="PWG62237.1"/>
    <property type="molecule type" value="Genomic_DNA"/>
</dbReference>
<name>A0A2U2MZL1_9GAMM</name>
<feature type="transmembrane region" description="Helical" evidence="14">
    <location>
        <begin position="399"/>
        <end position="420"/>
    </location>
</feature>
<comment type="similarity">
    <text evidence="2 12">Belongs to the TrkH potassium transport family.</text>
</comment>
<feature type="binding site" evidence="13">
    <location>
        <position position="320"/>
    </location>
    <ligand>
        <name>K(+)</name>
        <dbReference type="ChEBI" id="CHEBI:29103"/>
    </ligand>
</feature>
<evidence type="ECO:0000313" key="16">
    <source>
        <dbReference type="Proteomes" id="UP000245474"/>
    </source>
</evidence>
<evidence type="ECO:0000256" key="1">
    <source>
        <dbReference type="ARBA" id="ARBA00004429"/>
    </source>
</evidence>
<feature type="binding site" evidence="13">
    <location>
        <position position="438"/>
    </location>
    <ligand>
        <name>K(+)</name>
        <dbReference type="ChEBI" id="CHEBI:29103"/>
    </ligand>
</feature>
<dbReference type="RefSeq" id="WP_109679271.1">
    <property type="nucleotide sequence ID" value="NZ_CP086615.1"/>
</dbReference>
<comment type="subcellular location">
    <subcellularLocation>
        <location evidence="1 12">Cell inner membrane</location>
        <topology evidence="1 12">Multi-pass membrane protein</topology>
    </subcellularLocation>
</comment>
<feature type="binding site" evidence="13">
    <location>
        <position position="111"/>
    </location>
    <ligand>
        <name>K(+)</name>
        <dbReference type="ChEBI" id="CHEBI:29103"/>
    </ligand>
</feature>
<reference evidence="15 16" key="1">
    <citation type="submission" date="2018-05" db="EMBL/GenBank/DDBJ databases">
        <title>Spiribacter halobius sp. nov., a moderately halophilic bacterium isolated from marine solar saltern.</title>
        <authorList>
            <person name="Zheng W.-S."/>
            <person name="Lu D.-C."/>
            <person name="Du Z.-J."/>
        </authorList>
    </citation>
    <scope>NUCLEOTIDE SEQUENCE [LARGE SCALE GENOMIC DNA]</scope>
    <source>
        <strain evidence="15 16">E85</strain>
    </source>
</reference>
<keyword evidence="8 12" id="KW-0630">Potassium</keyword>
<evidence type="ECO:0000256" key="4">
    <source>
        <dbReference type="ARBA" id="ARBA00022475"/>
    </source>
</evidence>
<dbReference type="InterPro" id="IPR004772">
    <property type="entry name" value="TrkH"/>
</dbReference>
<evidence type="ECO:0000256" key="8">
    <source>
        <dbReference type="ARBA" id="ARBA00022958"/>
    </source>
</evidence>
<dbReference type="NCBIfam" id="TIGR00933">
    <property type="entry name" value="2a38"/>
    <property type="match status" value="1"/>
</dbReference>
<keyword evidence="11 12" id="KW-0472">Membrane</keyword>
<keyword evidence="6 12" id="KW-0633">Potassium transport</keyword>
<comment type="function">
    <text evidence="12">Low-affinity potassium transport system. Interacts with Trk system potassium uptake protein TrkA.</text>
</comment>
<dbReference type="GO" id="GO:0005886">
    <property type="term" value="C:plasma membrane"/>
    <property type="evidence" value="ECO:0007669"/>
    <property type="project" value="UniProtKB-SubCell"/>
</dbReference>